<dbReference type="InParanoid" id="A0A6J2X9Q0"/>
<feature type="chain" id="PRO_5026953269" evidence="8">
    <location>
        <begin position="17"/>
        <end position="331"/>
    </location>
</feature>
<evidence type="ECO:0000256" key="8">
    <source>
        <dbReference type="SAM" id="SignalP"/>
    </source>
</evidence>
<comment type="similarity">
    <text evidence="1">Belongs to the peptidase C1 family.</text>
</comment>
<evidence type="ECO:0000256" key="2">
    <source>
        <dbReference type="ARBA" id="ARBA00022670"/>
    </source>
</evidence>
<dbReference type="AlphaFoldDB" id="A0A6J2X9Q0"/>
<dbReference type="OrthoDB" id="640249at2759"/>
<dbReference type="GO" id="GO:0006508">
    <property type="term" value="P:proteolysis"/>
    <property type="evidence" value="ECO:0007669"/>
    <property type="project" value="UniProtKB-KW"/>
</dbReference>
<gene>
    <name evidence="11" type="primary">LOC115876137</name>
</gene>
<protein>
    <submittedName>
        <fullName evidence="11">Cathepsin B-like</fullName>
    </submittedName>
</protein>
<keyword evidence="3 8" id="KW-0732">Signal</keyword>
<keyword evidence="10" id="KW-1185">Reference proteome</keyword>
<keyword evidence="6" id="KW-0865">Zymogen</keyword>
<dbReference type="InterPro" id="IPR000169">
    <property type="entry name" value="Pept_cys_AS"/>
</dbReference>
<dbReference type="InterPro" id="IPR000668">
    <property type="entry name" value="Peptidase_C1A_C"/>
</dbReference>
<evidence type="ECO:0000313" key="10">
    <source>
        <dbReference type="Proteomes" id="UP000504635"/>
    </source>
</evidence>
<dbReference type="GeneID" id="115876137"/>
<evidence type="ECO:0000256" key="5">
    <source>
        <dbReference type="ARBA" id="ARBA00022807"/>
    </source>
</evidence>
<evidence type="ECO:0000256" key="7">
    <source>
        <dbReference type="ARBA" id="ARBA00023157"/>
    </source>
</evidence>
<dbReference type="SMART" id="SM00645">
    <property type="entry name" value="Pept_C1"/>
    <property type="match status" value="1"/>
</dbReference>
<organism evidence="10 11">
    <name type="scientific">Sitophilus oryzae</name>
    <name type="common">Rice weevil</name>
    <name type="synonym">Curculio oryzae</name>
    <dbReference type="NCBI Taxonomy" id="7048"/>
    <lineage>
        <taxon>Eukaryota</taxon>
        <taxon>Metazoa</taxon>
        <taxon>Ecdysozoa</taxon>
        <taxon>Arthropoda</taxon>
        <taxon>Hexapoda</taxon>
        <taxon>Insecta</taxon>
        <taxon>Pterygota</taxon>
        <taxon>Neoptera</taxon>
        <taxon>Endopterygota</taxon>
        <taxon>Coleoptera</taxon>
        <taxon>Polyphaga</taxon>
        <taxon>Cucujiformia</taxon>
        <taxon>Curculionidae</taxon>
        <taxon>Dryophthorinae</taxon>
        <taxon>Sitophilus</taxon>
    </lineage>
</organism>
<dbReference type="PROSITE" id="PS00639">
    <property type="entry name" value="THIOL_PROTEASE_HIS"/>
    <property type="match status" value="1"/>
</dbReference>
<evidence type="ECO:0000256" key="4">
    <source>
        <dbReference type="ARBA" id="ARBA00022801"/>
    </source>
</evidence>
<evidence type="ECO:0000259" key="9">
    <source>
        <dbReference type="SMART" id="SM00645"/>
    </source>
</evidence>
<dbReference type="PRINTS" id="PR00705">
    <property type="entry name" value="PAPAIN"/>
</dbReference>
<keyword evidence="2" id="KW-0645">Protease</keyword>
<evidence type="ECO:0000256" key="1">
    <source>
        <dbReference type="ARBA" id="ARBA00008455"/>
    </source>
</evidence>
<dbReference type="CDD" id="cd02620">
    <property type="entry name" value="Peptidase_C1A_CathepsinB"/>
    <property type="match status" value="1"/>
</dbReference>
<proteinExistence type="inferred from homology"/>
<feature type="signal peptide" evidence="8">
    <location>
        <begin position="1"/>
        <end position="16"/>
    </location>
</feature>
<evidence type="ECO:0000256" key="3">
    <source>
        <dbReference type="ARBA" id="ARBA00022729"/>
    </source>
</evidence>
<dbReference type="GO" id="GO:0008234">
    <property type="term" value="F:cysteine-type peptidase activity"/>
    <property type="evidence" value="ECO:0007669"/>
    <property type="project" value="UniProtKB-KW"/>
</dbReference>
<dbReference type="Pfam" id="PF00112">
    <property type="entry name" value="Peptidase_C1"/>
    <property type="match status" value="1"/>
</dbReference>
<dbReference type="InterPro" id="IPR013128">
    <property type="entry name" value="Peptidase_C1A"/>
</dbReference>
<name>A0A6J2X9Q0_SITOR</name>
<dbReference type="KEGG" id="soy:115876137"/>
<dbReference type="PANTHER" id="PTHR12411">
    <property type="entry name" value="CYSTEINE PROTEASE FAMILY C1-RELATED"/>
    <property type="match status" value="1"/>
</dbReference>
<dbReference type="SUPFAM" id="SSF54001">
    <property type="entry name" value="Cysteine proteinases"/>
    <property type="match status" value="1"/>
</dbReference>
<dbReference type="InterPro" id="IPR025660">
    <property type="entry name" value="Pept_his_AS"/>
</dbReference>
<keyword evidence="5" id="KW-0788">Thiol protease</keyword>
<dbReference type="InterPro" id="IPR038765">
    <property type="entry name" value="Papain-like_cys_pep_sf"/>
</dbReference>
<accession>A0A6J2X9Q0</accession>
<dbReference type="FunFam" id="3.90.70.10:FF:000031">
    <property type="entry name" value="Cathepsin B"/>
    <property type="match status" value="1"/>
</dbReference>
<feature type="domain" description="Peptidase C1A papain C-terminal" evidence="9">
    <location>
        <begin position="80"/>
        <end position="325"/>
    </location>
</feature>
<dbReference type="Proteomes" id="UP000504635">
    <property type="component" value="Unplaced"/>
</dbReference>
<reference evidence="11" key="1">
    <citation type="submission" date="2025-08" db="UniProtKB">
        <authorList>
            <consortium name="RefSeq"/>
        </authorList>
    </citation>
    <scope>IDENTIFICATION</scope>
    <source>
        <tissue evidence="11">Gonads</tissue>
    </source>
</reference>
<evidence type="ECO:0000313" key="11">
    <source>
        <dbReference type="RefSeq" id="XP_030747685.1"/>
    </source>
</evidence>
<dbReference type="PROSITE" id="PS00139">
    <property type="entry name" value="THIOL_PROTEASE_CYS"/>
    <property type="match status" value="1"/>
</dbReference>
<dbReference type="RefSeq" id="XP_030747685.1">
    <property type="nucleotide sequence ID" value="XM_030891825.1"/>
</dbReference>
<sequence length="331" mass="37427">MKLKVLFLLFISSSLCTEEDFDPFSNDFVDYINQKQSRWIANRSFDKKQIQLLENLFSGDNEPKITVEFTPTIHNEDEELPESFDAREAWPDCADIIGFIRDQSTCGSCWAFSTAEAISDRICIHSNATRKVLVSAQDILTCSSAGGCHGGTSVLAWEYWKNGYVTGGLYNDTNEGCKSYFLPPCNDHMNNCTNYVDTPECVSQCDDSKVDYNQSKTYGHLSFRNGSINGTVKQIQLEILKNGPVQTTFTVYEDFAYYKSGIYQYTAGKERSRHAVKIIGWGVEKEVEYWLIANSFNANWGEDGFFRMIRGKNDCGIEDVANGGLPDFDLF</sequence>
<keyword evidence="7" id="KW-1015">Disulfide bond</keyword>
<dbReference type="Gene3D" id="3.90.70.10">
    <property type="entry name" value="Cysteine proteinases"/>
    <property type="match status" value="1"/>
</dbReference>
<keyword evidence="4" id="KW-0378">Hydrolase</keyword>
<evidence type="ECO:0000256" key="6">
    <source>
        <dbReference type="ARBA" id="ARBA00023145"/>
    </source>
</evidence>